<feature type="compositionally biased region" description="Acidic residues" evidence="3">
    <location>
        <begin position="603"/>
        <end position="613"/>
    </location>
</feature>
<feature type="compositionally biased region" description="Basic and acidic residues" evidence="3">
    <location>
        <begin position="148"/>
        <end position="160"/>
    </location>
</feature>
<feature type="domain" description="WW" evidence="4">
    <location>
        <begin position="176"/>
        <end position="205"/>
    </location>
</feature>
<feature type="domain" description="FF" evidence="5">
    <location>
        <begin position="366"/>
        <end position="421"/>
    </location>
</feature>
<dbReference type="Pfam" id="PF00397">
    <property type="entry name" value="WW"/>
    <property type="match status" value="1"/>
</dbReference>
<dbReference type="FunFam" id="1.10.10.440:FF:000001">
    <property type="entry name" value="Transcription elongation regulator 1 like"/>
    <property type="match status" value="1"/>
</dbReference>
<dbReference type="InterPro" id="IPR036020">
    <property type="entry name" value="WW_dom_sf"/>
</dbReference>
<dbReference type="SUPFAM" id="SSF51045">
    <property type="entry name" value="WW domain"/>
    <property type="match status" value="2"/>
</dbReference>
<dbReference type="GO" id="GO:0070063">
    <property type="term" value="F:RNA polymerase binding"/>
    <property type="evidence" value="ECO:0007669"/>
    <property type="project" value="InterPro"/>
</dbReference>
<dbReference type="InterPro" id="IPR002713">
    <property type="entry name" value="FF_domain"/>
</dbReference>
<dbReference type="PANTHER" id="PTHR15377">
    <property type="entry name" value="TRANSCRIPTION ELONGATION REGULATOR 1"/>
    <property type="match status" value="1"/>
</dbReference>
<feature type="compositionally biased region" description="Basic and acidic residues" evidence="3">
    <location>
        <begin position="569"/>
        <end position="602"/>
    </location>
</feature>
<feature type="compositionally biased region" description="Basic and acidic residues" evidence="3">
    <location>
        <begin position="493"/>
        <end position="562"/>
    </location>
</feature>
<feature type="domain" description="FF" evidence="5">
    <location>
        <begin position="301"/>
        <end position="354"/>
    </location>
</feature>
<dbReference type="InterPro" id="IPR045148">
    <property type="entry name" value="TCRG1-like"/>
</dbReference>
<evidence type="ECO:0000256" key="2">
    <source>
        <dbReference type="SAM" id="Coils"/>
    </source>
</evidence>
<feature type="domain" description="FF" evidence="5">
    <location>
        <begin position="434"/>
        <end position="488"/>
    </location>
</feature>
<dbReference type="FunFam" id="1.10.10.440:FF:000008">
    <property type="entry name" value="Transcription elongation regulator 1 (CA150)"/>
    <property type="match status" value="1"/>
</dbReference>
<comment type="caution">
    <text evidence="6">The sequence shown here is derived from an EMBL/GenBank/DDBJ whole genome shotgun (WGS) entry which is preliminary data.</text>
</comment>
<dbReference type="Proteomes" id="UP001445076">
    <property type="component" value="Unassembled WGS sequence"/>
</dbReference>
<dbReference type="GO" id="GO:0003712">
    <property type="term" value="F:transcription coregulator activity"/>
    <property type="evidence" value="ECO:0007669"/>
    <property type="project" value="TreeGrafter"/>
</dbReference>
<feature type="compositionally biased region" description="Basic and acidic residues" evidence="3">
    <location>
        <begin position="879"/>
        <end position="892"/>
    </location>
</feature>
<dbReference type="Gene3D" id="2.20.70.10">
    <property type="match status" value="2"/>
</dbReference>
<name>A0AAW0W8A0_CHEQU</name>
<dbReference type="GO" id="GO:0005634">
    <property type="term" value="C:nucleus"/>
    <property type="evidence" value="ECO:0007669"/>
    <property type="project" value="TreeGrafter"/>
</dbReference>
<dbReference type="PROSITE" id="PS50020">
    <property type="entry name" value="WW_DOMAIN_2"/>
    <property type="match status" value="2"/>
</dbReference>
<evidence type="ECO:0000259" key="5">
    <source>
        <dbReference type="PROSITE" id="PS51676"/>
    </source>
</evidence>
<feature type="non-terminal residue" evidence="6">
    <location>
        <position position="1"/>
    </location>
</feature>
<evidence type="ECO:0000259" key="4">
    <source>
        <dbReference type="PROSITE" id="PS50020"/>
    </source>
</evidence>
<proteinExistence type="predicted"/>
<feature type="compositionally biased region" description="Basic and acidic residues" evidence="3">
    <location>
        <begin position="646"/>
        <end position="680"/>
    </location>
</feature>
<accession>A0AAW0W8A0</accession>
<feature type="coiled-coil region" evidence="2">
    <location>
        <begin position="353"/>
        <end position="384"/>
    </location>
</feature>
<dbReference type="AlphaFoldDB" id="A0AAW0W8A0"/>
<dbReference type="FunFam" id="2.20.70.10:FF:000049">
    <property type="entry name" value="Transcription elongation regulator 1-like"/>
    <property type="match status" value="1"/>
</dbReference>
<evidence type="ECO:0008006" key="8">
    <source>
        <dbReference type="Google" id="ProtNLM"/>
    </source>
</evidence>
<keyword evidence="1" id="KW-0677">Repeat</keyword>
<dbReference type="SUPFAM" id="SSF81698">
    <property type="entry name" value="FF domain"/>
    <property type="match status" value="5"/>
</dbReference>
<feature type="region of interest" description="Disordered" evidence="3">
    <location>
        <begin position="218"/>
        <end position="255"/>
    </location>
</feature>
<feature type="compositionally biased region" description="Polar residues" evidence="3">
    <location>
        <begin position="161"/>
        <end position="174"/>
    </location>
</feature>
<dbReference type="Pfam" id="PF23517">
    <property type="entry name" value="WW_TCERG1"/>
    <property type="match status" value="1"/>
</dbReference>
<dbReference type="InterPro" id="IPR057565">
    <property type="entry name" value="WW_TCRG1_3rd"/>
</dbReference>
<dbReference type="PROSITE" id="PS51676">
    <property type="entry name" value="FF"/>
    <property type="match status" value="5"/>
</dbReference>
<dbReference type="InterPro" id="IPR036517">
    <property type="entry name" value="FF_domain_sf"/>
</dbReference>
<dbReference type="CDD" id="cd00201">
    <property type="entry name" value="WW"/>
    <property type="match status" value="2"/>
</dbReference>
<dbReference type="Pfam" id="PF01846">
    <property type="entry name" value="FF"/>
    <property type="match status" value="6"/>
</dbReference>
<dbReference type="InterPro" id="IPR001202">
    <property type="entry name" value="WW_dom"/>
</dbReference>
<feature type="region of interest" description="Disordered" evidence="3">
    <location>
        <begin position="105"/>
        <end position="176"/>
    </location>
</feature>
<feature type="domain" description="FF" evidence="5">
    <location>
        <begin position="741"/>
        <end position="797"/>
    </location>
</feature>
<feature type="region of interest" description="Disordered" evidence="3">
    <location>
        <begin position="1"/>
        <end position="25"/>
    </location>
</feature>
<evidence type="ECO:0000256" key="1">
    <source>
        <dbReference type="ARBA" id="ARBA00022737"/>
    </source>
</evidence>
<feature type="domain" description="WW" evidence="4">
    <location>
        <begin position="61"/>
        <end position="88"/>
    </location>
</feature>
<feature type="region of interest" description="Disordered" evidence="3">
    <location>
        <begin position="493"/>
        <end position="680"/>
    </location>
</feature>
<dbReference type="EMBL" id="JARKIK010000080">
    <property type="protein sequence ID" value="KAK8726208.1"/>
    <property type="molecule type" value="Genomic_DNA"/>
</dbReference>
<feature type="compositionally biased region" description="Acidic residues" evidence="3">
    <location>
        <begin position="621"/>
        <end position="645"/>
    </location>
</feature>
<dbReference type="FunFam" id="1.10.10.440:FF:000006">
    <property type="entry name" value="Transcription elongation regulator 1 (CA150)"/>
    <property type="match status" value="1"/>
</dbReference>
<organism evidence="6 7">
    <name type="scientific">Cherax quadricarinatus</name>
    <name type="common">Australian red claw crayfish</name>
    <dbReference type="NCBI Taxonomy" id="27406"/>
    <lineage>
        <taxon>Eukaryota</taxon>
        <taxon>Metazoa</taxon>
        <taxon>Ecdysozoa</taxon>
        <taxon>Arthropoda</taxon>
        <taxon>Crustacea</taxon>
        <taxon>Multicrustacea</taxon>
        <taxon>Malacostraca</taxon>
        <taxon>Eumalacostraca</taxon>
        <taxon>Eucarida</taxon>
        <taxon>Decapoda</taxon>
        <taxon>Pleocyemata</taxon>
        <taxon>Astacidea</taxon>
        <taxon>Parastacoidea</taxon>
        <taxon>Parastacidae</taxon>
        <taxon>Cherax</taxon>
    </lineage>
</organism>
<feature type="region of interest" description="Disordered" evidence="3">
    <location>
        <begin position="865"/>
        <end position="892"/>
    </location>
</feature>
<evidence type="ECO:0000313" key="6">
    <source>
        <dbReference type="EMBL" id="KAK8726208.1"/>
    </source>
</evidence>
<dbReference type="PANTHER" id="PTHR15377:SF3">
    <property type="entry name" value="WW DOMAIN-CONTAINING PROTEIN"/>
    <property type="match status" value="1"/>
</dbReference>
<dbReference type="Gene3D" id="1.10.10.440">
    <property type="entry name" value="FF domain"/>
    <property type="match status" value="6"/>
</dbReference>
<gene>
    <name evidence="6" type="ORF">OTU49_010422</name>
</gene>
<feature type="compositionally biased region" description="Basic and acidic residues" evidence="3">
    <location>
        <begin position="228"/>
        <end position="245"/>
    </location>
</feature>
<feature type="compositionally biased region" description="Low complexity" evidence="3">
    <location>
        <begin position="1"/>
        <end position="18"/>
    </location>
</feature>
<evidence type="ECO:0000313" key="7">
    <source>
        <dbReference type="Proteomes" id="UP001445076"/>
    </source>
</evidence>
<keyword evidence="7" id="KW-1185">Reference proteome</keyword>
<keyword evidence="2" id="KW-0175">Coiled coil</keyword>
<dbReference type="FunFam" id="1.10.10.440:FF:000005">
    <property type="entry name" value="Transcription elongation regulator 1 (CA150)"/>
    <property type="match status" value="1"/>
</dbReference>
<evidence type="ECO:0000256" key="3">
    <source>
        <dbReference type="SAM" id="MobiDB-lite"/>
    </source>
</evidence>
<feature type="compositionally biased region" description="Polar residues" evidence="3">
    <location>
        <begin position="122"/>
        <end position="133"/>
    </location>
</feature>
<dbReference type="SMART" id="SM00441">
    <property type="entry name" value="FF"/>
    <property type="match status" value="6"/>
</dbReference>
<feature type="domain" description="FF" evidence="5">
    <location>
        <begin position="682"/>
        <end position="739"/>
    </location>
</feature>
<dbReference type="SMART" id="SM00456">
    <property type="entry name" value="WW"/>
    <property type="match status" value="2"/>
</dbReference>
<protein>
    <recommendedName>
        <fullName evidence="8">Transcription elongation regulator 1</fullName>
    </recommendedName>
</protein>
<sequence>SNSSIPGSNSNSGPGSDSMVKATNSGVVVASSTTVVTQGAPSSSVDDSNLDPEMVAQAAHWTEHKAPDGRNYYYNSKTQESVWEKPQAMKDLEAARLALAQGITLSVNSGPGAPGTEADPPENNSTKVNGEDSTSPDDKNTSMEVDNDDSKDGETDDQKSQQDLSRPVSSQPVSGTPWCVVWTGDGRVFFYNPTTKTSVWEKPPDLVDRADVDKMVNNPPAEVVSLKNKAEEPSKDEPLSKKPRTDAPLTTMTTTTTATTTTTHPTIISHVKEEVKRIDIGKEAAIEAEVKAARERAIVPLEIRMKQFRDLLAEKGVSAFSSWEKELSKIVFDSRYLLLTSRERKQVFEKYVKERAEEERREKRNKLKERKDEFRKLLEEAGLNGKSSFSDFAAKFSKDDRFRNIEKMRERESLFDEFLLEVRRREKEEKAAKREQIKKDFFTMLKEADIDRHSRWSDVKRKVDNDPRYKIVESGVQREDWFRDYMIKIKEERRRSRDRSRTRDRDRERERDRDRERDRERPERDRDRGERERERERGEKERERRSRESRDRSKERERSDRKEKKKEKKDKEREKEKDKERDREEKKEKDKDKDKDREKDDLEAIQDMGEDMEDTHKSEGEDTGSDGPDEEREDGEANEAAEEEERERQRRIEESLRKREEEVQRALAGHLRDRDKERMQHKHDEAVHNFNALLADLVRSTDYTWKEAKKSLKKDSRWESAGALEREEKEKLFNNHVENLTKRKREKFRELLEELPEVNLDSNWKDLKKELKDDPRYTKFSSSDKKCEREFREYLKDKLVAAKADFRELLKETKSITHRSLKMCSEGEQHMRDVVEVLRKDRRYLVLDCQPEERSKILMAYMEELEKRGPPPPPTASEPTRRHGEEGSVHQR</sequence>
<reference evidence="6 7" key="1">
    <citation type="journal article" date="2024" name="BMC Genomics">
        <title>Genome assembly of redclaw crayfish (Cherax quadricarinatus) provides insights into its immune adaptation and hypoxia tolerance.</title>
        <authorList>
            <person name="Liu Z."/>
            <person name="Zheng J."/>
            <person name="Li H."/>
            <person name="Fang K."/>
            <person name="Wang S."/>
            <person name="He J."/>
            <person name="Zhou D."/>
            <person name="Weng S."/>
            <person name="Chi M."/>
            <person name="Gu Z."/>
            <person name="He J."/>
            <person name="Li F."/>
            <person name="Wang M."/>
        </authorList>
    </citation>
    <scope>NUCLEOTIDE SEQUENCE [LARGE SCALE GENOMIC DNA]</scope>
    <source>
        <strain evidence="6">ZL_2023a</strain>
    </source>
</reference>